<dbReference type="Pfam" id="PF04734">
    <property type="entry name" value="Ceramidase_alk"/>
    <property type="match status" value="1"/>
</dbReference>
<evidence type="ECO:0000256" key="2">
    <source>
        <dbReference type="ARBA" id="ARBA00022801"/>
    </source>
</evidence>
<dbReference type="InterPro" id="IPR031331">
    <property type="entry name" value="NEUT/ALK_ceramidase_C"/>
</dbReference>
<proteinExistence type="inferred from homology"/>
<keyword evidence="2 5" id="KW-0378">Hydrolase</keyword>
<dbReference type="InterPro" id="IPR038445">
    <property type="entry name" value="NCDase_C_sf"/>
</dbReference>
<comment type="similarity">
    <text evidence="1 5">Belongs to the neutral ceramidase family.</text>
</comment>
<evidence type="ECO:0000256" key="3">
    <source>
        <dbReference type="PIRSR" id="PIRSR606823-1"/>
    </source>
</evidence>
<evidence type="ECO:0000256" key="6">
    <source>
        <dbReference type="SAM" id="SignalP"/>
    </source>
</evidence>
<dbReference type="AlphaFoldDB" id="A0A507DRX2"/>
<dbReference type="InterPro" id="IPR006823">
    <property type="entry name" value="Ceramidase_alk"/>
</dbReference>
<keyword evidence="10" id="KW-1185">Reference proteome</keyword>
<dbReference type="GO" id="GO:0017040">
    <property type="term" value="F:N-acylsphingosine amidohydrolase activity"/>
    <property type="evidence" value="ECO:0007669"/>
    <property type="project" value="UniProtKB-UniRule"/>
</dbReference>
<protein>
    <recommendedName>
        <fullName evidence="5">Neutral ceramidase</fullName>
        <ecNumber evidence="5">3.5.1.23</ecNumber>
    </recommendedName>
</protein>
<dbReference type="GO" id="GO:0046872">
    <property type="term" value="F:metal ion binding"/>
    <property type="evidence" value="ECO:0007669"/>
    <property type="project" value="UniProtKB-KW"/>
</dbReference>
<keyword evidence="5" id="KW-0746">Sphingolipid metabolism</keyword>
<keyword evidence="5" id="KW-0443">Lipid metabolism</keyword>
<comment type="caution">
    <text evidence="9">The sequence shown here is derived from an EMBL/GenBank/DDBJ whole genome shotgun (WGS) entry which is preliminary data.</text>
</comment>
<feature type="signal peptide" evidence="6">
    <location>
        <begin position="1"/>
        <end position="29"/>
    </location>
</feature>
<evidence type="ECO:0000256" key="4">
    <source>
        <dbReference type="PIRSR" id="PIRSR606823-2"/>
    </source>
</evidence>
<dbReference type="EMBL" id="QEAQ01000166">
    <property type="protein sequence ID" value="TPX54211.1"/>
    <property type="molecule type" value="Genomic_DNA"/>
</dbReference>
<dbReference type="GO" id="GO:0046514">
    <property type="term" value="P:ceramide catabolic process"/>
    <property type="evidence" value="ECO:0007669"/>
    <property type="project" value="InterPro"/>
</dbReference>
<comment type="catalytic activity">
    <reaction evidence="5">
        <text>an N-acylsphing-4-enine + H2O = sphing-4-enine + a fatty acid</text>
        <dbReference type="Rhea" id="RHEA:20856"/>
        <dbReference type="ChEBI" id="CHEBI:15377"/>
        <dbReference type="ChEBI" id="CHEBI:28868"/>
        <dbReference type="ChEBI" id="CHEBI:52639"/>
        <dbReference type="ChEBI" id="CHEBI:57756"/>
        <dbReference type="EC" id="3.5.1.23"/>
    </reaction>
</comment>
<dbReference type="Gene3D" id="2.60.40.2300">
    <property type="entry name" value="Neutral/alkaline non-lysosomal ceramidase, C-terminal domain"/>
    <property type="match status" value="1"/>
</dbReference>
<keyword evidence="4" id="KW-0862">Zinc</keyword>
<dbReference type="GO" id="GO:0005576">
    <property type="term" value="C:extracellular region"/>
    <property type="evidence" value="ECO:0007669"/>
    <property type="project" value="TreeGrafter"/>
</dbReference>
<reference evidence="9 10" key="1">
    <citation type="journal article" date="2019" name="Sci. Rep.">
        <title>Comparative genomics of chytrid fungi reveal insights into the obligate biotrophic and pathogenic lifestyle of Synchytrium endobioticum.</title>
        <authorList>
            <person name="van de Vossenberg B.T.L.H."/>
            <person name="Warris S."/>
            <person name="Nguyen H.D.T."/>
            <person name="van Gent-Pelzer M.P.E."/>
            <person name="Joly D.L."/>
            <person name="van de Geest H.C."/>
            <person name="Bonants P.J.M."/>
            <person name="Smith D.S."/>
            <person name="Levesque C.A."/>
            <person name="van der Lee T.A.J."/>
        </authorList>
    </citation>
    <scope>NUCLEOTIDE SEQUENCE [LARGE SCALE GENOMIC DNA]</scope>
    <source>
        <strain evidence="9 10">CBS 809.83</strain>
    </source>
</reference>
<feature type="binding site" evidence="4">
    <location>
        <position position="523"/>
    </location>
    <ligand>
        <name>Zn(2+)</name>
        <dbReference type="ChEBI" id="CHEBI:29105"/>
    </ligand>
</feature>
<evidence type="ECO:0000313" key="10">
    <source>
        <dbReference type="Proteomes" id="UP000318582"/>
    </source>
</evidence>
<dbReference type="GO" id="GO:0042759">
    <property type="term" value="P:long-chain fatty acid biosynthetic process"/>
    <property type="evidence" value="ECO:0007669"/>
    <property type="project" value="TreeGrafter"/>
</dbReference>
<feature type="domain" description="Neutral/alkaline non-lysosomal ceramidase N-terminal" evidence="7">
    <location>
        <begin position="40"/>
        <end position="552"/>
    </location>
</feature>
<organism evidence="9 10">
    <name type="scientific">Powellomyces hirtus</name>
    <dbReference type="NCBI Taxonomy" id="109895"/>
    <lineage>
        <taxon>Eukaryota</taxon>
        <taxon>Fungi</taxon>
        <taxon>Fungi incertae sedis</taxon>
        <taxon>Chytridiomycota</taxon>
        <taxon>Chytridiomycota incertae sedis</taxon>
        <taxon>Chytridiomycetes</taxon>
        <taxon>Spizellomycetales</taxon>
        <taxon>Powellomycetaceae</taxon>
        <taxon>Powellomyces</taxon>
    </lineage>
</organism>
<gene>
    <name evidence="9" type="ORF">PhCBS80983_g06012</name>
</gene>
<dbReference type="InterPro" id="IPR031329">
    <property type="entry name" value="NEUT/ALK_ceramidase_N"/>
</dbReference>
<feature type="binding site" evidence="4">
    <location>
        <position position="244"/>
    </location>
    <ligand>
        <name>Zn(2+)</name>
        <dbReference type="ChEBI" id="CHEBI:29105"/>
    </ligand>
</feature>
<evidence type="ECO:0000256" key="1">
    <source>
        <dbReference type="ARBA" id="ARBA00009835"/>
    </source>
</evidence>
<feature type="binding site" evidence="4">
    <location>
        <position position="136"/>
    </location>
    <ligand>
        <name>Zn(2+)</name>
        <dbReference type="ChEBI" id="CHEBI:29105"/>
    </ligand>
</feature>
<keyword evidence="4" id="KW-0479">Metal-binding</keyword>
<keyword evidence="6" id="KW-0732">Signal</keyword>
<evidence type="ECO:0000256" key="5">
    <source>
        <dbReference type="RuleBase" id="RU366019"/>
    </source>
</evidence>
<feature type="binding site" evidence="4">
    <location>
        <position position="482"/>
    </location>
    <ligand>
        <name>Zn(2+)</name>
        <dbReference type="ChEBI" id="CHEBI:29105"/>
    </ligand>
</feature>
<name>A0A507DRX2_9FUNG</name>
<dbReference type="GO" id="GO:0046512">
    <property type="term" value="P:sphingosine biosynthetic process"/>
    <property type="evidence" value="ECO:0007669"/>
    <property type="project" value="TreeGrafter"/>
</dbReference>
<feature type="active site" description="Nucleophile" evidence="3">
    <location>
        <position position="292"/>
    </location>
</feature>
<dbReference type="Proteomes" id="UP000318582">
    <property type="component" value="Unassembled WGS sequence"/>
</dbReference>
<dbReference type="Pfam" id="PF17048">
    <property type="entry name" value="Ceramidse_alk_C"/>
    <property type="match status" value="1"/>
</dbReference>
<dbReference type="PANTHER" id="PTHR12670">
    <property type="entry name" value="CERAMIDASE"/>
    <property type="match status" value="1"/>
</dbReference>
<evidence type="ECO:0000259" key="7">
    <source>
        <dbReference type="Pfam" id="PF04734"/>
    </source>
</evidence>
<feature type="domain" description="Neutral/alkaline non-lysosomal ceramidase C-terminal" evidence="8">
    <location>
        <begin position="571"/>
        <end position="736"/>
    </location>
</feature>
<evidence type="ECO:0000259" key="8">
    <source>
        <dbReference type="Pfam" id="PF17048"/>
    </source>
</evidence>
<dbReference type="GO" id="GO:0016020">
    <property type="term" value="C:membrane"/>
    <property type="evidence" value="ECO:0007669"/>
    <property type="project" value="GOC"/>
</dbReference>
<feature type="chain" id="PRO_5021354091" description="Neutral ceramidase" evidence="6">
    <location>
        <begin position="30"/>
        <end position="738"/>
    </location>
</feature>
<accession>A0A507DRX2</accession>
<dbReference type="STRING" id="109895.A0A507DRX2"/>
<sequence>MFKLGGSSLWTLANVLTALLLVFAEGGRSFPTKRQDASLLAGVGMADITPPIGEIVMMGYASLDQRANGVHLRIRARAYIFANPSQPNRRVVFVSTDTGSASHHVRQMAVNYLKSKLSTADAALYNADNVMVSATHTHAGPGGYNDDFLYQVSTLGTVPRTREAIAQGIAQAILEAHRNVAPSTVTVTSGNLDNASINRSKKSYLANPAAERAKYTSDIDQTMVQLMIKDGQGLKGIVNWFAVHPVSMNISNPLVSGDNKGYASYMWELQERQKGNSRFVAAFAQSNGGDISPNLEGPRCLDTGAVCDGDKDSCGGNITKCVARGPGYAQGGDVLSTEIIGSRQLAKAQELSSGSQTTLAGGVVDYRHAWVKMSDLQLEGGGPQMCKPAMGYSFSAGTTDAPGPGISWQGDNDPNAGNKPLFDFIRNILKKPSAQLVQCHAPKPILLATGEMDTPNPWQPHALPIQMFIITRKVAIIGFPAEITVMAGRRMRDAIKAQLLADNTVDADALVVIAGLSNTYSSYVTTFEEYQVQRYEAGSTAYGPNTLAGHIQLFKTLAHSFNTTSLPNSTPNFPVTTQPAASSDLNFYTPVVLDTTPGGKSFGSVTAQPAATYKSGDTVTAHFVCAHPRNGASTPRTLGNVQLPGGRLPGGAASTYMTVEKQLANGQWSVVLDDSGWDTTYKWARVGVAESSCTLKWTIGKTVPVEPGTYRLRYFGQNKSVIVTLAHSGATNAFVVSP</sequence>
<dbReference type="PANTHER" id="PTHR12670:SF1">
    <property type="entry name" value="NEUTRAL CERAMIDASE"/>
    <property type="match status" value="1"/>
</dbReference>
<dbReference type="EC" id="3.5.1.23" evidence="5"/>
<comment type="cofactor">
    <cofactor evidence="4">
        <name>Zn(2+)</name>
        <dbReference type="ChEBI" id="CHEBI:29105"/>
    </cofactor>
    <text evidence="4">Binds 1 zinc ion per subunit.</text>
</comment>
<evidence type="ECO:0000313" key="9">
    <source>
        <dbReference type="EMBL" id="TPX54211.1"/>
    </source>
</evidence>